<name>A0ACC1RIT1_9HYPO</name>
<accession>A0ACC1RIT1</accession>
<evidence type="ECO:0000313" key="2">
    <source>
        <dbReference type="Proteomes" id="UP001148629"/>
    </source>
</evidence>
<evidence type="ECO:0000313" key="1">
    <source>
        <dbReference type="EMBL" id="KAJ3519260.1"/>
    </source>
</evidence>
<sequence>MKSAELILHHTAEASSDPALITLAAKVQKTNEAVAALHAVTSDWVHWSAAHYDNRASYGSLEVSGGSVMRFEILQFNISALTDMLHSEDAPVLVDFYKSNTAGDLDTLRAKLLTYCQNVKGQSDSIAGSDHAMVADGLQPHQDDIAKALAALS</sequence>
<proteinExistence type="predicted"/>
<gene>
    <name evidence="1" type="ORF">NM208_g14193</name>
</gene>
<protein>
    <submittedName>
        <fullName evidence="1">Uncharacterized protein</fullName>
    </submittedName>
</protein>
<keyword evidence="2" id="KW-1185">Reference proteome</keyword>
<organism evidence="1 2">
    <name type="scientific">Fusarium decemcellulare</name>
    <dbReference type="NCBI Taxonomy" id="57161"/>
    <lineage>
        <taxon>Eukaryota</taxon>
        <taxon>Fungi</taxon>
        <taxon>Dikarya</taxon>
        <taxon>Ascomycota</taxon>
        <taxon>Pezizomycotina</taxon>
        <taxon>Sordariomycetes</taxon>
        <taxon>Hypocreomycetidae</taxon>
        <taxon>Hypocreales</taxon>
        <taxon>Nectriaceae</taxon>
        <taxon>Fusarium</taxon>
        <taxon>Fusarium decemcellulare species complex</taxon>
    </lineage>
</organism>
<comment type="caution">
    <text evidence="1">The sequence shown here is derived from an EMBL/GenBank/DDBJ whole genome shotgun (WGS) entry which is preliminary data.</text>
</comment>
<dbReference type="EMBL" id="JANRMS010003196">
    <property type="protein sequence ID" value="KAJ3519260.1"/>
    <property type="molecule type" value="Genomic_DNA"/>
</dbReference>
<dbReference type="Proteomes" id="UP001148629">
    <property type="component" value="Unassembled WGS sequence"/>
</dbReference>
<reference evidence="1" key="1">
    <citation type="submission" date="2022-08" db="EMBL/GenBank/DDBJ databases">
        <title>Genome Sequence of Fusarium decemcellulare.</title>
        <authorList>
            <person name="Buettner E."/>
        </authorList>
    </citation>
    <scope>NUCLEOTIDE SEQUENCE</scope>
    <source>
        <strain evidence="1">Babe19</strain>
    </source>
</reference>